<keyword evidence="4" id="KW-0472">Membrane</keyword>
<evidence type="ECO:0000313" key="6">
    <source>
        <dbReference type="EMBL" id="NAS10447.1"/>
    </source>
</evidence>
<dbReference type="EMBL" id="WXYO01000001">
    <property type="protein sequence ID" value="NAS10447.1"/>
    <property type="molecule type" value="Genomic_DNA"/>
</dbReference>
<reference evidence="6 7" key="1">
    <citation type="submission" date="2020-01" db="EMBL/GenBank/DDBJ databases">
        <title>Bacteria diversity of Porities sp.</title>
        <authorList>
            <person name="Wang G."/>
        </authorList>
    </citation>
    <scope>NUCLEOTIDE SEQUENCE [LARGE SCALE GENOMIC DNA]</scope>
    <source>
        <strain evidence="6 7">R33</strain>
    </source>
</reference>
<dbReference type="GO" id="GO:0005524">
    <property type="term" value="F:ATP binding"/>
    <property type="evidence" value="ECO:0007669"/>
    <property type="project" value="UniProtKB-KW"/>
</dbReference>
<feature type="domain" description="DNA mismatch repair proteins mutS family" evidence="5">
    <location>
        <begin position="415"/>
        <end position="587"/>
    </location>
</feature>
<proteinExistence type="predicted"/>
<dbReference type="Proteomes" id="UP000475249">
    <property type="component" value="Unassembled WGS sequence"/>
</dbReference>
<evidence type="ECO:0000256" key="1">
    <source>
        <dbReference type="ARBA" id="ARBA00022741"/>
    </source>
</evidence>
<keyword evidence="4" id="KW-0812">Transmembrane</keyword>
<feature type="transmembrane region" description="Helical" evidence="4">
    <location>
        <begin position="206"/>
        <end position="227"/>
    </location>
</feature>
<dbReference type="GO" id="GO:0005829">
    <property type="term" value="C:cytosol"/>
    <property type="evidence" value="ECO:0007669"/>
    <property type="project" value="TreeGrafter"/>
</dbReference>
<keyword evidence="4" id="KW-1133">Transmembrane helix</keyword>
<dbReference type="GO" id="GO:0006298">
    <property type="term" value="P:mismatch repair"/>
    <property type="evidence" value="ECO:0007669"/>
    <property type="project" value="InterPro"/>
</dbReference>
<evidence type="ECO:0000313" key="7">
    <source>
        <dbReference type="Proteomes" id="UP000475249"/>
    </source>
</evidence>
<keyword evidence="3" id="KW-0238">DNA-binding</keyword>
<dbReference type="RefSeq" id="WP_161433259.1">
    <property type="nucleotide sequence ID" value="NZ_WXYO01000001.1"/>
</dbReference>
<feature type="transmembrane region" description="Helical" evidence="4">
    <location>
        <begin position="26"/>
        <end position="46"/>
    </location>
</feature>
<feature type="transmembrane region" description="Helical" evidence="4">
    <location>
        <begin position="52"/>
        <end position="69"/>
    </location>
</feature>
<dbReference type="InterPro" id="IPR045076">
    <property type="entry name" value="MutS"/>
</dbReference>
<dbReference type="SUPFAM" id="SSF52540">
    <property type="entry name" value="P-loop containing nucleoside triphosphate hydrolases"/>
    <property type="match status" value="1"/>
</dbReference>
<evidence type="ECO:0000259" key="5">
    <source>
        <dbReference type="SMART" id="SM00534"/>
    </source>
</evidence>
<gene>
    <name evidence="6" type="ORF">GTQ38_00435</name>
</gene>
<comment type="caution">
    <text evidence="6">The sequence shown here is derived from an EMBL/GenBank/DDBJ whole genome shotgun (WGS) entry which is preliminary data.</text>
</comment>
<accession>A0A6L9E6S9</accession>
<protein>
    <submittedName>
        <fullName evidence="6">DNA mismatch repair protein MutS</fullName>
    </submittedName>
</protein>
<dbReference type="GO" id="GO:0140664">
    <property type="term" value="F:ATP-dependent DNA damage sensor activity"/>
    <property type="evidence" value="ECO:0007669"/>
    <property type="project" value="InterPro"/>
</dbReference>
<keyword evidence="7" id="KW-1185">Reference proteome</keyword>
<organism evidence="6 7">
    <name type="scientific">Poritiphilus flavus</name>
    <dbReference type="NCBI Taxonomy" id="2697053"/>
    <lineage>
        <taxon>Bacteria</taxon>
        <taxon>Pseudomonadati</taxon>
        <taxon>Bacteroidota</taxon>
        <taxon>Flavobacteriia</taxon>
        <taxon>Flavobacteriales</taxon>
        <taxon>Flavobacteriaceae</taxon>
        <taxon>Poritiphilus</taxon>
    </lineage>
</organism>
<dbReference type="Pfam" id="PF00488">
    <property type="entry name" value="MutS_V"/>
    <property type="match status" value="1"/>
</dbReference>
<dbReference type="PANTHER" id="PTHR11361:SF99">
    <property type="entry name" value="DNA MISMATCH REPAIR PROTEIN"/>
    <property type="match status" value="1"/>
</dbReference>
<evidence type="ECO:0000256" key="2">
    <source>
        <dbReference type="ARBA" id="ARBA00022840"/>
    </source>
</evidence>
<keyword evidence="2" id="KW-0067">ATP-binding</keyword>
<dbReference type="InterPro" id="IPR027417">
    <property type="entry name" value="P-loop_NTPase"/>
</dbReference>
<dbReference type="Gene3D" id="3.40.50.300">
    <property type="entry name" value="P-loop containing nucleotide triphosphate hydrolases"/>
    <property type="match status" value="1"/>
</dbReference>
<dbReference type="PANTHER" id="PTHR11361">
    <property type="entry name" value="DNA MISMATCH REPAIR PROTEIN MUTS FAMILY MEMBER"/>
    <property type="match status" value="1"/>
</dbReference>
<dbReference type="AlphaFoldDB" id="A0A6L9E6S9"/>
<name>A0A6L9E6S9_9FLAO</name>
<dbReference type="GO" id="GO:0030983">
    <property type="term" value="F:mismatched DNA binding"/>
    <property type="evidence" value="ECO:0007669"/>
    <property type="project" value="InterPro"/>
</dbReference>
<evidence type="ECO:0000256" key="3">
    <source>
        <dbReference type="ARBA" id="ARBA00023125"/>
    </source>
</evidence>
<evidence type="ECO:0000256" key="4">
    <source>
        <dbReference type="SAM" id="Phobius"/>
    </source>
</evidence>
<keyword evidence="1" id="KW-0547">Nucleotide-binding</keyword>
<dbReference type="SMART" id="SM00534">
    <property type="entry name" value="MUTSac"/>
    <property type="match status" value="1"/>
</dbReference>
<dbReference type="InterPro" id="IPR000432">
    <property type="entry name" value="DNA_mismatch_repair_MutS_C"/>
</dbReference>
<sequence>MQHPEQFYKQRITQCEQQLAAFKKRLFAIGMLRLSVFLFAVFGGYFFFDQKAIFFLLILGCLAIFIYLVSRHADLKYLKDKWQKLLHINRQELKVLKRKFHHLPDGAEFANPKHHFSSDIDLFGRGSFYQYCNRTALKLGSESLAKILTENNIDRIPDKQRAIEELSALVEWRQEFSAAASMIKAETTYDIIVNWMRQYTSFVPAAFRWIPFVFGTLSAGIITAYSFDLISGWGLAAWFFLGLGISGQYLKKINKLSADTSKVLSTFQQYEKLTVMVEKQGFEAKWLQEKQALVLREGETASGILKRFSRLLNALDQRNNIIIGILANAFMLRDLWLSLKIENWIKGHAAEVEDWFRAIAFFDANISLGNFAFNHPEYHYPKITDSEILLKTTEAAHPLLDPQRRITNDVEIRKGQFFIITGANMAGKSTFLRTIGLQIVMGNIGLPLCAGASTYSPIRLISSMRTTDSLTDDESYFFSELKRLKFIVDEIAGDQYFVLLDEILKGTNSTDKARGSRKFVEQLVRSGSTGMIATHDLSLCGVAEDYKEMANYYFDAEIKNDELHFDYKFKEGICQNMNASFLLKKMKVIE</sequence>